<dbReference type="PANTHER" id="PTHR43245:SF55">
    <property type="entry name" value="NAD(P)-BINDING DOMAIN-CONTAINING PROTEIN"/>
    <property type="match status" value="1"/>
</dbReference>
<dbReference type="SUPFAM" id="SSF51735">
    <property type="entry name" value="NAD(P)-binding Rossmann-fold domains"/>
    <property type="match status" value="1"/>
</dbReference>
<evidence type="ECO:0000259" key="1">
    <source>
        <dbReference type="Pfam" id="PF01370"/>
    </source>
</evidence>
<dbReference type="Pfam" id="PF01370">
    <property type="entry name" value="Epimerase"/>
    <property type="match status" value="1"/>
</dbReference>
<dbReference type="STRING" id="927664.SAMN05421780_11612"/>
<keyword evidence="3" id="KW-1185">Reference proteome</keyword>
<accession>A0A1I1NK78</accession>
<dbReference type="OrthoDB" id="1490291at2"/>
<reference evidence="2 3" key="1">
    <citation type="submission" date="2016-10" db="EMBL/GenBank/DDBJ databases">
        <authorList>
            <person name="de Groot N.N."/>
        </authorList>
    </citation>
    <scope>NUCLEOTIDE SEQUENCE [LARGE SCALE GENOMIC DNA]</scope>
    <source>
        <strain evidence="2 3">DSM 6793</strain>
    </source>
</reference>
<sequence length="311" mass="33562">MNETASLTILLTGGAGFLGKHITAFHESIGNKVVTLGRERNNTLVTDLSNTVPDLSNYTFDYVIHAAGKAHVVPQNQAEEQEFFDVNYWGTINLLAGLEKCPTLPKGVVLISTVAVYGLDSGELIKESQPLAASEPYGKSKIQAEEAVKDWGVKHGVSAAALRLPLVAGTNPPGNLGAMISGISKGFYLSIGEADARKSIVLANDVAKIAVKAAQVGGIYNLSDGHHPNFEELETLISQQLGKKKPIKIPYFVAKMLAWAGDAFFFVTRRRFPINSRALSKITSPLTFDDTLARQQLGWKPTGVLQGFKIK</sequence>
<dbReference type="PANTHER" id="PTHR43245">
    <property type="entry name" value="BIFUNCTIONAL POLYMYXIN RESISTANCE PROTEIN ARNA"/>
    <property type="match status" value="1"/>
</dbReference>
<dbReference type="InterPro" id="IPR001509">
    <property type="entry name" value="Epimerase_deHydtase"/>
</dbReference>
<organism evidence="2 3">
    <name type="scientific">Flexibacter flexilis DSM 6793</name>
    <dbReference type="NCBI Taxonomy" id="927664"/>
    <lineage>
        <taxon>Bacteria</taxon>
        <taxon>Pseudomonadati</taxon>
        <taxon>Bacteroidota</taxon>
        <taxon>Cytophagia</taxon>
        <taxon>Cytophagales</taxon>
        <taxon>Flexibacteraceae</taxon>
        <taxon>Flexibacter</taxon>
    </lineage>
</organism>
<dbReference type="EMBL" id="FOLE01000016">
    <property type="protein sequence ID" value="SFC98084.1"/>
    <property type="molecule type" value="Genomic_DNA"/>
</dbReference>
<protein>
    <submittedName>
        <fullName evidence="2">Nucleoside-diphosphate-sugar epimerase</fullName>
    </submittedName>
</protein>
<dbReference type="RefSeq" id="WP_091516654.1">
    <property type="nucleotide sequence ID" value="NZ_FOLE01000016.1"/>
</dbReference>
<dbReference type="InterPro" id="IPR050177">
    <property type="entry name" value="Lipid_A_modif_metabolic_enz"/>
</dbReference>
<proteinExistence type="predicted"/>
<name>A0A1I1NK78_9BACT</name>
<dbReference type="Proteomes" id="UP000199514">
    <property type="component" value="Unassembled WGS sequence"/>
</dbReference>
<evidence type="ECO:0000313" key="2">
    <source>
        <dbReference type="EMBL" id="SFC98084.1"/>
    </source>
</evidence>
<dbReference type="InterPro" id="IPR036291">
    <property type="entry name" value="NAD(P)-bd_dom_sf"/>
</dbReference>
<gene>
    <name evidence="2" type="ORF">SAMN05421780_11612</name>
</gene>
<dbReference type="Gene3D" id="3.40.50.720">
    <property type="entry name" value="NAD(P)-binding Rossmann-like Domain"/>
    <property type="match status" value="1"/>
</dbReference>
<dbReference type="AlphaFoldDB" id="A0A1I1NK78"/>
<evidence type="ECO:0000313" key="3">
    <source>
        <dbReference type="Proteomes" id="UP000199514"/>
    </source>
</evidence>
<feature type="domain" description="NAD-dependent epimerase/dehydratase" evidence="1">
    <location>
        <begin position="9"/>
        <end position="221"/>
    </location>
</feature>